<dbReference type="AlphaFoldDB" id="U2YAI2"/>
<keyword evidence="3" id="KW-1185">Reference proteome</keyword>
<feature type="domain" description="Xylose isomerase-like TIM barrel" evidence="1">
    <location>
        <begin position="27"/>
        <end position="263"/>
    </location>
</feature>
<accession>U2YAI2</accession>
<organism evidence="2 3">
    <name type="scientific">Caenibius tardaugens NBRC 16725</name>
    <dbReference type="NCBI Taxonomy" id="1219035"/>
    <lineage>
        <taxon>Bacteria</taxon>
        <taxon>Pseudomonadati</taxon>
        <taxon>Pseudomonadota</taxon>
        <taxon>Alphaproteobacteria</taxon>
        <taxon>Sphingomonadales</taxon>
        <taxon>Erythrobacteraceae</taxon>
        <taxon>Caenibius</taxon>
    </lineage>
</organism>
<dbReference type="InterPro" id="IPR050312">
    <property type="entry name" value="IolE/XylAMocC-like"/>
</dbReference>
<dbReference type="OrthoDB" id="9780241at2"/>
<dbReference type="eggNOG" id="COG1082">
    <property type="taxonomic scope" value="Bacteria"/>
</dbReference>
<gene>
    <name evidence="2" type="ORF">NT2_09_00190</name>
</gene>
<dbReference type="PANTHER" id="PTHR12110">
    <property type="entry name" value="HYDROXYPYRUVATE ISOMERASE"/>
    <property type="match status" value="1"/>
</dbReference>
<dbReference type="Proteomes" id="UP000016568">
    <property type="component" value="Unassembled WGS sequence"/>
</dbReference>
<dbReference type="EMBL" id="BASZ01000009">
    <property type="protein sequence ID" value="GAD50411.1"/>
    <property type="molecule type" value="Genomic_DNA"/>
</dbReference>
<dbReference type="InterPro" id="IPR036237">
    <property type="entry name" value="Xyl_isomerase-like_sf"/>
</dbReference>
<dbReference type="SUPFAM" id="SSF51658">
    <property type="entry name" value="Xylose isomerase-like"/>
    <property type="match status" value="1"/>
</dbReference>
<dbReference type="KEGG" id="ntd:EGO55_05535"/>
<protein>
    <recommendedName>
        <fullName evidence="1">Xylose isomerase-like TIM barrel domain-containing protein</fullName>
    </recommendedName>
</protein>
<dbReference type="PANTHER" id="PTHR12110:SF48">
    <property type="entry name" value="BLL3656 PROTEIN"/>
    <property type="match status" value="1"/>
</dbReference>
<evidence type="ECO:0000313" key="2">
    <source>
        <dbReference type="EMBL" id="GAD50411.1"/>
    </source>
</evidence>
<sequence length="273" mass="30021">MVEYCLETVNWSPYLGFDQPDLPAMVSAASAAGYKWISFDLPSLTHHTTHKGSLSRLRAQMDENDVRMLALHSLAISDDGRRTKELAQEAIAVGRTMGALFLHAGVVTTPDTRIVDITREVEAMCHEGGMELAIEFLPFLPLSSIAQTRELLDAAGLTGRNFVVDSWHFFNGPDDQDKDGWAALASIPASRIAYVQFADHGPLQSDDLLFETTQNRVIPGTGSFDLQRFAQTLRAGGFDGVVGPEILSSRVRQMPIEQVAQQLIAATMPFWSE</sequence>
<evidence type="ECO:0000313" key="3">
    <source>
        <dbReference type="Proteomes" id="UP000016568"/>
    </source>
</evidence>
<dbReference type="InterPro" id="IPR013022">
    <property type="entry name" value="Xyl_isomerase-like_TIM-brl"/>
</dbReference>
<dbReference type="Pfam" id="PF01261">
    <property type="entry name" value="AP_endonuc_2"/>
    <property type="match status" value="1"/>
</dbReference>
<evidence type="ECO:0000259" key="1">
    <source>
        <dbReference type="Pfam" id="PF01261"/>
    </source>
</evidence>
<name>U2YAI2_9SPHN</name>
<comment type="caution">
    <text evidence="2">The sequence shown here is derived from an EMBL/GenBank/DDBJ whole genome shotgun (WGS) entry which is preliminary data.</text>
</comment>
<dbReference type="RefSeq" id="WP_021691229.1">
    <property type="nucleotide sequence ID" value="NZ_BASZ01000009.1"/>
</dbReference>
<proteinExistence type="predicted"/>
<reference evidence="2 3" key="1">
    <citation type="submission" date="2013-09" db="EMBL/GenBank/DDBJ databases">
        <title>Whole genome shotgun sequence of Novosphingobium tardaugens NBRC 16725.</title>
        <authorList>
            <person name="Isaki S."/>
            <person name="Hosoyama A."/>
            <person name="Tsuchikane K."/>
            <person name="Katsumata H."/>
            <person name="Ando Y."/>
            <person name="Yamazaki S."/>
            <person name="Fujita N."/>
        </authorList>
    </citation>
    <scope>NUCLEOTIDE SEQUENCE [LARGE SCALE GENOMIC DNA]</scope>
    <source>
        <strain evidence="2 3">NBRC 16725</strain>
    </source>
</reference>
<dbReference type="Gene3D" id="3.20.20.150">
    <property type="entry name" value="Divalent-metal-dependent TIM barrel enzymes"/>
    <property type="match status" value="1"/>
</dbReference>